<reference evidence="1 2" key="1">
    <citation type="submission" date="2020-08" db="EMBL/GenBank/DDBJ databases">
        <title>Description of novel Flavobacterium F-392 isolate.</title>
        <authorList>
            <person name="Saticioglu I.B."/>
            <person name="Duman M."/>
            <person name="Altun S."/>
        </authorList>
    </citation>
    <scope>NUCLEOTIDE SEQUENCE [LARGE SCALE GENOMIC DNA]</scope>
    <source>
        <strain evidence="1 2">F-392</strain>
    </source>
</reference>
<dbReference type="Proteomes" id="UP000641454">
    <property type="component" value="Unassembled WGS sequence"/>
</dbReference>
<dbReference type="RefSeq" id="WP_187017990.1">
    <property type="nucleotide sequence ID" value="NZ_JACRUK010000015.1"/>
</dbReference>
<keyword evidence="2" id="KW-1185">Reference proteome</keyword>
<accession>A0A923N036</accession>
<evidence type="ECO:0000313" key="2">
    <source>
        <dbReference type="Proteomes" id="UP000641454"/>
    </source>
</evidence>
<protein>
    <submittedName>
        <fullName evidence="1">DNA-binding protein</fullName>
    </submittedName>
</protein>
<comment type="caution">
    <text evidence="1">The sequence shown here is derived from an EMBL/GenBank/DDBJ whole genome shotgun (WGS) entry which is preliminary data.</text>
</comment>
<evidence type="ECO:0000313" key="1">
    <source>
        <dbReference type="EMBL" id="MBC5844320.1"/>
    </source>
</evidence>
<dbReference type="AlphaFoldDB" id="A0A923N036"/>
<dbReference type="GO" id="GO:0003677">
    <property type="term" value="F:DNA binding"/>
    <property type="evidence" value="ECO:0007669"/>
    <property type="project" value="UniProtKB-KW"/>
</dbReference>
<name>A0A923N036_9FLAO</name>
<proteinExistence type="predicted"/>
<dbReference type="EMBL" id="JACRUL010000014">
    <property type="protein sequence ID" value="MBC5844320.1"/>
    <property type="molecule type" value="Genomic_DNA"/>
</dbReference>
<keyword evidence="1" id="KW-0238">DNA-binding</keyword>
<organism evidence="1 2">
    <name type="scientific">Flavobacterium muglaense</name>
    <dbReference type="NCBI Taxonomy" id="2764716"/>
    <lineage>
        <taxon>Bacteria</taxon>
        <taxon>Pseudomonadati</taxon>
        <taxon>Bacteroidota</taxon>
        <taxon>Flavobacteriia</taxon>
        <taxon>Flavobacteriales</taxon>
        <taxon>Flavobacteriaceae</taxon>
        <taxon>Flavobacterium</taxon>
    </lineage>
</organism>
<sequence>MHNLIIIEKTGTPKELANLMKLSERSIHLLLDQLKDYNAHIRYSRSRKTYYYINYFDLKISVTIKILTDNETSNIYGGTYFLQNNLFVAI</sequence>
<gene>
    <name evidence="1" type="ORF">H8R25_07710</name>
</gene>